<keyword evidence="3" id="KW-0963">Cytoplasm</keyword>
<reference evidence="9" key="1">
    <citation type="submission" date="2019-08" db="EMBL/GenBank/DDBJ databases">
        <authorList>
            <person name="Kucharzyk K."/>
            <person name="Murdoch R.W."/>
            <person name="Higgins S."/>
            <person name="Loffler F."/>
        </authorList>
    </citation>
    <scope>NUCLEOTIDE SEQUENCE</scope>
</reference>
<dbReference type="GO" id="GO:0009401">
    <property type="term" value="P:phosphoenolpyruvate-dependent sugar phosphotransferase system"/>
    <property type="evidence" value="ECO:0007669"/>
    <property type="project" value="UniProtKB-KW"/>
</dbReference>
<dbReference type="PROSITE" id="PS51101">
    <property type="entry name" value="PTS_EIIB_TYPE_4"/>
    <property type="match status" value="1"/>
</dbReference>
<comment type="subcellular location">
    <subcellularLocation>
        <location evidence="1">Cytoplasm</location>
    </subcellularLocation>
</comment>
<evidence type="ECO:0000256" key="2">
    <source>
        <dbReference type="ARBA" id="ARBA00022448"/>
    </source>
</evidence>
<sequence>MPVVFARVEERLIHGQIAYAWAQAIEFDVIVVVDEVSAKDPIIKSMLEMACPRSKKLLVYSEAEACEKLNSINRKLFVIAKSPITFWHLLSNGVKIEKLNIGSIHFKSGKKEIYKTVFVSDDEIEALHNIIDSGITCEVQKLPTESKKDVKDLI</sequence>
<evidence type="ECO:0000256" key="1">
    <source>
        <dbReference type="ARBA" id="ARBA00004496"/>
    </source>
</evidence>
<keyword evidence="6" id="KW-0598">Phosphotransferase system</keyword>
<name>A0A645BX96_9ZZZZ</name>
<dbReference type="AlphaFoldDB" id="A0A645BX96"/>
<evidence type="ECO:0000259" key="8">
    <source>
        <dbReference type="PROSITE" id="PS51101"/>
    </source>
</evidence>
<proteinExistence type="predicted"/>
<accession>A0A645BX96</accession>
<dbReference type="GO" id="GO:0022871">
    <property type="term" value="F:protein-N(PI)-phosphohistidine-sorbose phosphotransferase system transporter activity"/>
    <property type="evidence" value="ECO:0007669"/>
    <property type="project" value="UniProtKB-EC"/>
</dbReference>
<dbReference type="EMBL" id="VSSQ01023221">
    <property type="protein sequence ID" value="MPM70019.1"/>
    <property type="molecule type" value="Genomic_DNA"/>
</dbReference>
<feature type="domain" description="PTS EIIB type-4" evidence="8">
    <location>
        <begin position="1"/>
        <end position="154"/>
    </location>
</feature>
<evidence type="ECO:0000256" key="7">
    <source>
        <dbReference type="ARBA" id="ARBA00022777"/>
    </source>
</evidence>
<evidence type="ECO:0000256" key="3">
    <source>
        <dbReference type="ARBA" id="ARBA00022490"/>
    </source>
</evidence>
<evidence type="ECO:0000256" key="6">
    <source>
        <dbReference type="ARBA" id="ARBA00022683"/>
    </source>
</evidence>
<keyword evidence="4" id="KW-0762">Sugar transport</keyword>
<keyword evidence="7" id="KW-0418">Kinase</keyword>
<dbReference type="GO" id="GO:0005737">
    <property type="term" value="C:cytoplasm"/>
    <property type="evidence" value="ECO:0007669"/>
    <property type="project" value="UniProtKB-SubCell"/>
</dbReference>
<protein>
    <submittedName>
        <fullName evidence="9">PTS system sorbose-specific EIIB component</fullName>
        <ecNumber evidence="9">2.7.1.206</ecNumber>
    </submittedName>
</protein>
<dbReference type="Gene3D" id="3.40.35.10">
    <property type="entry name" value="Phosphotransferase system, sorbose subfamily IIB component"/>
    <property type="match status" value="1"/>
</dbReference>
<dbReference type="Pfam" id="PF03830">
    <property type="entry name" value="PTSIIB_sorb"/>
    <property type="match status" value="1"/>
</dbReference>
<dbReference type="InterPro" id="IPR004720">
    <property type="entry name" value="PTS_IIB_sorbose-sp"/>
</dbReference>
<evidence type="ECO:0000313" key="9">
    <source>
        <dbReference type="EMBL" id="MPM70019.1"/>
    </source>
</evidence>
<dbReference type="SUPFAM" id="SSF52728">
    <property type="entry name" value="PTS IIb component"/>
    <property type="match status" value="1"/>
</dbReference>
<dbReference type="EC" id="2.7.1.206" evidence="9"/>
<comment type="caution">
    <text evidence="9">The sequence shown here is derived from an EMBL/GenBank/DDBJ whole genome shotgun (WGS) entry which is preliminary data.</text>
</comment>
<evidence type="ECO:0000256" key="5">
    <source>
        <dbReference type="ARBA" id="ARBA00022679"/>
    </source>
</evidence>
<evidence type="ECO:0000256" key="4">
    <source>
        <dbReference type="ARBA" id="ARBA00022597"/>
    </source>
</evidence>
<dbReference type="GO" id="GO:0016301">
    <property type="term" value="F:kinase activity"/>
    <property type="evidence" value="ECO:0007669"/>
    <property type="project" value="UniProtKB-KW"/>
</dbReference>
<organism evidence="9">
    <name type="scientific">bioreactor metagenome</name>
    <dbReference type="NCBI Taxonomy" id="1076179"/>
    <lineage>
        <taxon>unclassified sequences</taxon>
        <taxon>metagenomes</taxon>
        <taxon>ecological metagenomes</taxon>
    </lineage>
</organism>
<dbReference type="InterPro" id="IPR036667">
    <property type="entry name" value="PTS_IIB_sorbose-sp_sf"/>
</dbReference>
<keyword evidence="5 9" id="KW-0808">Transferase</keyword>
<gene>
    <name evidence="9" type="primary">sorB_5</name>
    <name evidence="9" type="ORF">SDC9_116970</name>
</gene>
<keyword evidence="2" id="KW-0813">Transport</keyword>